<feature type="region of interest" description="Disordered" evidence="1">
    <location>
        <begin position="1"/>
        <end position="33"/>
    </location>
</feature>
<proteinExistence type="predicted"/>
<feature type="compositionally biased region" description="Basic residues" evidence="1">
    <location>
        <begin position="1"/>
        <end position="10"/>
    </location>
</feature>
<organism evidence="2 3">
    <name type="scientific">Microctonus hyperodae</name>
    <name type="common">Parasitoid wasp</name>
    <dbReference type="NCBI Taxonomy" id="165561"/>
    <lineage>
        <taxon>Eukaryota</taxon>
        <taxon>Metazoa</taxon>
        <taxon>Ecdysozoa</taxon>
        <taxon>Arthropoda</taxon>
        <taxon>Hexapoda</taxon>
        <taxon>Insecta</taxon>
        <taxon>Pterygota</taxon>
        <taxon>Neoptera</taxon>
        <taxon>Endopterygota</taxon>
        <taxon>Hymenoptera</taxon>
        <taxon>Apocrita</taxon>
        <taxon>Ichneumonoidea</taxon>
        <taxon>Braconidae</taxon>
        <taxon>Euphorinae</taxon>
        <taxon>Microctonus</taxon>
    </lineage>
</organism>
<name>A0AA39C574_MICHY</name>
<feature type="non-terminal residue" evidence="2">
    <location>
        <position position="1"/>
    </location>
</feature>
<evidence type="ECO:0000256" key="1">
    <source>
        <dbReference type="SAM" id="MobiDB-lite"/>
    </source>
</evidence>
<dbReference type="EMBL" id="JAQQBR010001960">
    <property type="protein sequence ID" value="KAK0158078.1"/>
    <property type="molecule type" value="Genomic_DNA"/>
</dbReference>
<comment type="caution">
    <text evidence="2">The sequence shown here is derived from an EMBL/GenBank/DDBJ whole genome shotgun (WGS) entry which is preliminary data.</text>
</comment>
<reference evidence="2" key="2">
    <citation type="submission" date="2023-03" db="EMBL/GenBank/DDBJ databases">
        <authorList>
            <person name="Inwood S.N."/>
            <person name="Skelly J.G."/>
            <person name="Guhlin J."/>
            <person name="Harrop T.W.R."/>
            <person name="Goldson S.G."/>
            <person name="Dearden P.K."/>
        </authorList>
    </citation>
    <scope>NUCLEOTIDE SEQUENCE</scope>
    <source>
        <strain evidence="2">Lincoln</strain>
        <tissue evidence="2">Whole body</tissue>
    </source>
</reference>
<sequence length="54" mass="6020">MVKQGIRKNTKCSTISVGNCGETDEGEHGVDGTRVDDMNIKRKAQLDHRLDTFN</sequence>
<reference evidence="2" key="1">
    <citation type="journal article" date="2023" name="bioRxiv">
        <title>Scaffold-level genome assemblies of two parasitoid biocontrol wasps reveal the parthenogenesis mechanism and an associated novel virus.</title>
        <authorList>
            <person name="Inwood S."/>
            <person name="Skelly J."/>
            <person name="Guhlin J."/>
            <person name="Harrop T."/>
            <person name="Goldson S."/>
            <person name="Dearden P."/>
        </authorList>
    </citation>
    <scope>NUCLEOTIDE SEQUENCE</scope>
    <source>
        <strain evidence="2">Lincoln</strain>
        <tissue evidence="2">Whole body</tissue>
    </source>
</reference>
<protein>
    <submittedName>
        <fullName evidence="2">Uncharacterized protein</fullName>
    </submittedName>
</protein>
<evidence type="ECO:0000313" key="3">
    <source>
        <dbReference type="Proteomes" id="UP001168972"/>
    </source>
</evidence>
<keyword evidence="3" id="KW-1185">Reference proteome</keyword>
<dbReference type="AlphaFoldDB" id="A0AA39C574"/>
<dbReference type="Proteomes" id="UP001168972">
    <property type="component" value="Unassembled WGS sequence"/>
</dbReference>
<gene>
    <name evidence="2" type="ORF">PV327_011154</name>
</gene>
<accession>A0AA39C574</accession>
<evidence type="ECO:0000313" key="2">
    <source>
        <dbReference type="EMBL" id="KAK0158078.1"/>
    </source>
</evidence>